<dbReference type="PANTHER" id="PTHR45913">
    <property type="entry name" value="EPM2A-INTERACTING PROTEIN 1"/>
    <property type="match status" value="1"/>
</dbReference>
<proteinExistence type="predicted"/>
<organism evidence="2 3">
    <name type="scientific">Fundulus heteroclitus</name>
    <name type="common">Killifish</name>
    <name type="synonym">Mummichog</name>
    <dbReference type="NCBI Taxonomy" id="8078"/>
    <lineage>
        <taxon>Eukaryota</taxon>
        <taxon>Metazoa</taxon>
        <taxon>Chordata</taxon>
        <taxon>Craniata</taxon>
        <taxon>Vertebrata</taxon>
        <taxon>Euteleostomi</taxon>
        <taxon>Actinopterygii</taxon>
        <taxon>Neopterygii</taxon>
        <taxon>Teleostei</taxon>
        <taxon>Neoteleostei</taxon>
        <taxon>Acanthomorphata</taxon>
        <taxon>Ovalentaria</taxon>
        <taxon>Atherinomorphae</taxon>
        <taxon>Cyprinodontiformes</taxon>
        <taxon>Fundulidae</taxon>
        <taxon>Fundulus</taxon>
    </lineage>
</organism>
<dbReference type="STRING" id="8078.ENSFHEP00000011192"/>
<keyword evidence="3" id="KW-1185">Reference proteome</keyword>
<reference evidence="2" key="1">
    <citation type="submission" date="2025-08" db="UniProtKB">
        <authorList>
            <consortium name="Ensembl"/>
        </authorList>
    </citation>
    <scope>IDENTIFICATION</scope>
</reference>
<dbReference type="SUPFAM" id="SSF53098">
    <property type="entry name" value="Ribonuclease H-like"/>
    <property type="match status" value="1"/>
</dbReference>
<accession>A0A3Q2PF54</accession>
<dbReference type="InterPro" id="IPR012337">
    <property type="entry name" value="RNaseH-like_sf"/>
</dbReference>
<feature type="coiled-coil region" evidence="1">
    <location>
        <begin position="409"/>
        <end position="436"/>
    </location>
</feature>
<sequence>FQGNPMCLVCLETLSALKDYNLSQHYNTLHKVKFEKYAGAARTAVVADLKSKVCKQQHSFTKATTCQESAITAFYDVALKLARAKKPLSDGEVVKRCAVKTAKAFGDNIAKNFEAVSLSQRTVTRRIVDIHDHDCKYFSLALDESTDVTDVSQLLVFARTIVNAFDVHQELLKLASLHDTTKGSDIFSGVTSAVGEYGGFEKLSAVVTDGAPAMQGRHRGFAGLLRQSGVNCPILHCIIHQEALCAKTLNFGHVMDLVTKVTNIIRGGNRSLCHRRFITFLDEVDAEYGDLQLHTDIRWMSREKCLERFFALRSEIPVFLENSISGDTSVYCGKLKDTKFLYDIAFLTDISAHLNHLNTLLQGRDQTVCDLISHMTAFQRKLGLFIDGFSSPPENLAHFPARAEIRKESPQCDKQIQKYRADLEKLQEQFKNRFQDFHEMQPLITLFTDPLSTVVSAQPSELQPNSASCRQTRFLKQSPFSTSLRFSMASMFGSTYICESSFSTMKHIKSKERNRLTNETLFHLMQSPLSLRCRWTAESCPGEVALLC</sequence>
<dbReference type="Ensembl" id="ENSFHET00000018118.1">
    <property type="protein sequence ID" value="ENSFHEP00000011192.1"/>
    <property type="gene ID" value="ENSFHEG00000012601.1"/>
</dbReference>
<protein>
    <recommendedName>
        <fullName evidence="4">HAT C-terminal dimerisation domain-containing protein</fullName>
    </recommendedName>
</protein>
<name>A0A3Q2PF54_FUNHE</name>
<dbReference type="PANTHER" id="PTHR45913:SF20">
    <property type="entry name" value="GENERAL TRANSCRIPTION FACTOR II-I REPEAT DOMAIN-CONTAINING PROTEIN 2"/>
    <property type="match status" value="1"/>
</dbReference>
<reference evidence="2" key="2">
    <citation type="submission" date="2025-09" db="UniProtKB">
        <authorList>
            <consortium name="Ensembl"/>
        </authorList>
    </citation>
    <scope>IDENTIFICATION</scope>
</reference>
<dbReference type="Proteomes" id="UP000265000">
    <property type="component" value="Unplaced"/>
</dbReference>
<evidence type="ECO:0000313" key="2">
    <source>
        <dbReference type="Ensembl" id="ENSFHEP00000011192.1"/>
    </source>
</evidence>
<evidence type="ECO:0008006" key="4">
    <source>
        <dbReference type="Google" id="ProtNLM"/>
    </source>
</evidence>
<dbReference type="GeneTree" id="ENSGT00950000182812"/>
<evidence type="ECO:0000256" key="1">
    <source>
        <dbReference type="SAM" id="Coils"/>
    </source>
</evidence>
<dbReference type="AlphaFoldDB" id="A0A3Q2PF54"/>
<evidence type="ECO:0000313" key="3">
    <source>
        <dbReference type="Proteomes" id="UP000265000"/>
    </source>
</evidence>
<keyword evidence="1" id="KW-0175">Coiled coil</keyword>